<keyword evidence="3" id="KW-1185">Reference proteome</keyword>
<proteinExistence type="predicted"/>
<dbReference type="EMBL" id="BSPP01000011">
    <property type="protein sequence ID" value="GLS88231.1"/>
    <property type="molecule type" value="Genomic_DNA"/>
</dbReference>
<dbReference type="RefSeq" id="WP_284326403.1">
    <property type="nucleotide sequence ID" value="NZ_BSPP01000011.1"/>
</dbReference>
<keyword evidence="1" id="KW-0472">Membrane</keyword>
<protein>
    <submittedName>
        <fullName evidence="2">Uncharacterized protein</fullName>
    </submittedName>
</protein>
<feature type="transmembrane region" description="Helical" evidence="1">
    <location>
        <begin position="12"/>
        <end position="35"/>
    </location>
</feature>
<accession>A0AA37U471</accession>
<dbReference type="AlphaFoldDB" id="A0AA37U471"/>
<feature type="transmembrane region" description="Helical" evidence="1">
    <location>
        <begin position="88"/>
        <end position="106"/>
    </location>
</feature>
<keyword evidence="1" id="KW-0812">Transmembrane</keyword>
<gene>
    <name evidence="2" type="ORF">GCM10010873_32050</name>
</gene>
<name>A0AA37U471_9RHOB</name>
<dbReference type="Proteomes" id="UP001157355">
    <property type="component" value="Unassembled WGS sequence"/>
</dbReference>
<evidence type="ECO:0000313" key="3">
    <source>
        <dbReference type="Proteomes" id="UP001157355"/>
    </source>
</evidence>
<organism evidence="2 3">
    <name type="scientific">Cypionkella aquatica</name>
    <dbReference type="NCBI Taxonomy" id="1756042"/>
    <lineage>
        <taxon>Bacteria</taxon>
        <taxon>Pseudomonadati</taxon>
        <taxon>Pseudomonadota</taxon>
        <taxon>Alphaproteobacteria</taxon>
        <taxon>Rhodobacterales</taxon>
        <taxon>Paracoccaceae</taxon>
        <taxon>Cypionkella</taxon>
    </lineage>
</organism>
<sequence>MARYIPPVQSKLGQIIDVIVLVVLSVGALFVPLWLGLAGSAKLPVPVENPTWESLGQNEVMVAQWNKLGFADAASAHDIITARYDYSFSWMALAVMVIVIIGYFVMMIRLSDKEYREVIAEKFGEK</sequence>
<comment type="caution">
    <text evidence="2">The sequence shown here is derived from an EMBL/GenBank/DDBJ whole genome shotgun (WGS) entry which is preliminary data.</text>
</comment>
<reference evidence="2 3" key="1">
    <citation type="journal article" date="2014" name="Int. J. Syst. Evol. Microbiol.">
        <title>Complete genome sequence of Corynebacterium casei LMG S-19264T (=DSM 44701T), isolated from a smear-ripened cheese.</title>
        <authorList>
            <consortium name="US DOE Joint Genome Institute (JGI-PGF)"/>
            <person name="Walter F."/>
            <person name="Albersmeier A."/>
            <person name="Kalinowski J."/>
            <person name="Ruckert C."/>
        </authorList>
    </citation>
    <scope>NUCLEOTIDE SEQUENCE [LARGE SCALE GENOMIC DNA]</scope>
    <source>
        <strain evidence="2 3">NBRC 111766</strain>
    </source>
</reference>
<evidence type="ECO:0000256" key="1">
    <source>
        <dbReference type="SAM" id="Phobius"/>
    </source>
</evidence>
<keyword evidence="1" id="KW-1133">Transmembrane helix</keyword>
<evidence type="ECO:0000313" key="2">
    <source>
        <dbReference type="EMBL" id="GLS88231.1"/>
    </source>
</evidence>